<evidence type="ECO:0000256" key="2">
    <source>
        <dbReference type="ARBA" id="ARBA00004496"/>
    </source>
</evidence>
<evidence type="ECO:0000256" key="6">
    <source>
        <dbReference type="ARBA" id="ARBA00022490"/>
    </source>
</evidence>
<comment type="catalytic activity">
    <reaction evidence="15">
        <text>tRNA(Met) + L-methionine + ATP = L-methionyl-tRNA(Met) + AMP + diphosphate</text>
        <dbReference type="Rhea" id="RHEA:13481"/>
        <dbReference type="Rhea" id="RHEA-COMP:9667"/>
        <dbReference type="Rhea" id="RHEA-COMP:9698"/>
        <dbReference type="ChEBI" id="CHEBI:30616"/>
        <dbReference type="ChEBI" id="CHEBI:33019"/>
        <dbReference type="ChEBI" id="CHEBI:57844"/>
        <dbReference type="ChEBI" id="CHEBI:78442"/>
        <dbReference type="ChEBI" id="CHEBI:78530"/>
        <dbReference type="ChEBI" id="CHEBI:456215"/>
        <dbReference type="EC" id="6.1.1.10"/>
    </reaction>
</comment>
<dbReference type="AlphaFoldDB" id="A0A1F6DK52"/>
<evidence type="ECO:0000256" key="4">
    <source>
        <dbReference type="ARBA" id="ARBA00012838"/>
    </source>
</evidence>
<evidence type="ECO:0000256" key="10">
    <source>
        <dbReference type="ARBA" id="ARBA00022840"/>
    </source>
</evidence>
<dbReference type="SUPFAM" id="SSF50249">
    <property type="entry name" value="Nucleic acid-binding proteins"/>
    <property type="match status" value="1"/>
</dbReference>
<evidence type="ECO:0000259" key="17">
    <source>
        <dbReference type="PROSITE" id="PS50886"/>
    </source>
</evidence>
<evidence type="ECO:0000256" key="13">
    <source>
        <dbReference type="ARBA" id="ARBA00023146"/>
    </source>
</evidence>
<dbReference type="InterPro" id="IPR051270">
    <property type="entry name" value="Tyrosine-tRNA_ligase_regulator"/>
</dbReference>
<name>A0A1F6DK52_9BACT</name>
<evidence type="ECO:0000256" key="11">
    <source>
        <dbReference type="ARBA" id="ARBA00022884"/>
    </source>
</evidence>
<evidence type="ECO:0000256" key="16">
    <source>
        <dbReference type="PROSITE-ProRule" id="PRU00209"/>
    </source>
</evidence>
<dbReference type="InterPro" id="IPR004495">
    <property type="entry name" value="Met-tRNA-synth_bsu_C"/>
</dbReference>
<dbReference type="PANTHER" id="PTHR11586">
    <property type="entry name" value="TRNA-AMINOACYLATION COFACTOR ARC1 FAMILY MEMBER"/>
    <property type="match status" value="1"/>
</dbReference>
<organism evidence="18 19">
    <name type="scientific">Candidatus Kaiserbacteria bacterium RIFCSPHIGHO2_02_FULL_49_34</name>
    <dbReference type="NCBI Taxonomy" id="1798491"/>
    <lineage>
        <taxon>Bacteria</taxon>
        <taxon>Candidatus Kaiseribacteriota</taxon>
    </lineage>
</organism>
<evidence type="ECO:0000256" key="9">
    <source>
        <dbReference type="ARBA" id="ARBA00022741"/>
    </source>
</evidence>
<dbReference type="GO" id="GO:0005737">
    <property type="term" value="C:cytoplasm"/>
    <property type="evidence" value="ECO:0007669"/>
    <property type="project" value="UniProtKB-SubCell"/>
</dbReference>
<evidence type="ECO:0000256" key="7">
    <source>
        <dbReference type="ARBA" id="ARBA00022555"/>
    </source>
</evidence>
<evidence type="ECO:0000256" key="15">
    <source>
        <dbReference type="ARBA" id="ARBA00047364"/>
    </source>
</evidence>
<comment type="subcellular location">
    <subcellularLocation>
        <location evidence="2">Cytoplasm</location>
    </subcellularLocation>
</comment>
<dbReference type="InterPro" id="IPR012340">
    <property type="entry name" value="NA-bd_OB-fold"/>
</dbReference>
<accession>A0A1F6DK52</accession>
<dbReference type="InterPro" id="IPR002547">
    <property type="entry name" value="tRNA-bd_dom"/>
</dbReference>
<dbReference type="PANTHER" id="PTHR11586:SF37">
    <property type="entry name" value="TRNA-BINDING DOMAIN-CONTAINING PROTEIN"/>
    <property type="match status" value="1"/>
</dbReference>
<comment type="function">
    <text evidence="1">Is required not only for elongation of protein synthesis but also for the initiation of all mRNA translation through initiator tRNA(fMet) aminoacylation.</text>
</comment>
<dbReference type="EC" id="6.1.1.10" evidence="4"/>
<dbReference type="PROSITE" id="PS50886">
    <property type="entry name" value="TRBD"/>
    <property type="match status" value="1"/>
</dbReference>
<dbReference type="STRING" id="1798491.A3C87_00185"/>
<dbReference type="Proteomes" id="UP000176511">
    <property type="component" value="Unassembled WGS sequence"/>
</dbReference>
<keyword evidence="12" id="KW-0648">Protein biosynthesis</keyword>
<keyword evidence="9" id="KW-0547">Nucleotide-binding</keyword>
<protein>
    <recommendedName>
        <fullName evidence="5">Methionine--tRNA ligase</fullName>
        <ecNumber evidence="4">6.1.1.10</ecNumber>
    </recommendedName>
    <alternativeName>
        <fullName evidence="14">Methionyl-tRNA synthetase</fullName>
    </alternativeName>
</protein>
<keyword evidence="10" id="KW-0067">ATP-binding</keyword>
<dbReference type="GO" id="GO:0006431">
    <property type="term" value="P:methionyl-tRNA aminoacylation"/>
    <property type="evidence" value="ECO:0007669"/>
    <property type="project" value="InterPro"/>
</dbReference>
<comment type="subunit">
    <text evidence="3">Homodimer.</text>
</comment>
<dbReference type="Gene3D" id="2.40.50.140">
    <property type="entry name" value="Nucleic acid-binding proteins"/>
    <property type="match status" value="1"/>
</dbReference>
<comment type="caution">
    <text evidence="18">The sequence shown here is derived from an EMBL/GenBank/DDBJ whole genome shotgun (WGS) entry which is preliminary data.</text>
</comment>
<dbReference type="EMBL" id="MFLE01000018">
    <property type="protein sequence ID" value="OGG61392.1"/>
    <property type="molecule type" value="Genomic_DNA"/>
</dbReference>
<sequence>METITYDDFAKLNIRIGTIRSVELIEGADKLLKLMVDVGEETPRQILSGIRMFFTDPQELVGKQCPFLINLAPRTIRGLESNGMILAAGDAETFSLLHPTKILPHGTEVH</sequence>
<evidence type="ECO:0000256" key="5">
    <source>
        <dbReference type="ARBA" id="ARBA00018753"/>
    </source>
</evidence>
<proteinExistence type="predicted"/>
<dbReference type="FunFam" id="2.40.50.140:FF:000042">
    <property type="entry name" value="Methionine--tRNA ligase"/>
    <property type="match status" value="1"/>
</dbReference>
<keyword evidence="6" id="KW-0963">Cytoplasm</keyword>
<dbReference type="CDD" id="cd02800">
    <property type="entry name" value="tRNA_bind_EcMetRS_like"/>
    <property type="match status" value="1"/>
</dbReference>
<dbReference type="Pfam" id="PF01588">
    <property type="entry name" value="tRNA_bind"/>
    <property type="match status" value="1"/>
</dbReference>
<evidence type="ECO:0000256" key="3">
    <source>
        <dbReference type="ARBA" id="ARBA00011738"/>
    </source>
</evidence>
<dbReference type="GO" id="GO:0004825">
    <property type="term" value="F:methionine-tRNA ligase activity"/>
    <property type="evidence" value="ECO:0007669"/>
    <property type="project" value="UniProtKB-EC"/>
</dbReference>
<dbReference type="GO" id="GO:0005524">
    <property type="term" value="F:ATP binding"/>
    <property type="evidence" value="ECO:0007669"/>
    <property type="project" value="UniProtKB-KW"/>
</dbReference>
<evidence type="ECO:0000256" key="14">
    <source>
        <dbReference type="ARBA" id="ARBA00030904"/>
    </source>
</evidence>
<keyword evidence="11 16" id="KW-0694">RNA-binding</keyword>
<evidence type="ECO:0000256" key="8">
    <source>
        <dbReference type="ARBA" id="ARBA00022598"/>
    </source>
</evidence>
<evidence type="ECO:0000256" key="1">
    <source>
        <dbReference type="ARBA" id="ARBA00003314"/>
    </source>
</evidence>
<reference evidence="18 19" key="1">
    <citation type="journal article" date="2016" name="Nat. Commun.">
        <title>Thousands of microbial genomes shed light on interconnected biogeochemical processes in an aquifer system.</title>
        <authorList>
            <person name="Anantharaman K."/>
            <person name="Brown C.T."/>
            <person name="Hug L.A."/>
            <person name="Sharon I."/>
            <person name="Castelle C.J."/>
            <person name="Probst A.J."/>
            <person name="Thomas B.C."/>
            <person name="Singh A."/>
            <person name="Wilkins M.J."/>
            <person name="Karaoz U."/>
            <person name="Brodie E.L."/>
            <person name="Williams K.H."/>
            <person name="Hubbard S.S."/>
            <person name="Banfield J.F."/>
        </authorList>
    </citation>
    <scope>NUCLEOTIDE SEQUENCE [LARGE SCALE GENOMIC DNA]</scope>
</reference>
<evidence type="ECO:0000313" key="18">
    <source>
        <dbReference type="EMBL" id="OGG61392.1"/>
    </source>
</evidence>
<keyword evidence="7 16" id="KW-0820">tRNA-binding</keyword>
<gene>
    <name evidence="18" type="ORF">A3C87_00185</name>
</gene>
<feature type="domain" description="TRNA-binding" evidence="17">
    <location>
        <begin position="8"/>
        <end position="110"/>
    </location>
</feature>
<dbReference type="GO" id="GO:0000049">
    <property type="term" value="F:tRNA binding"/>
    <property type="evidence" value="ECO:0007669"/>
    <property type="project" value="UniProtKB-UniRule"/>
</dbReference>
<evidence type="ECO:0000313" key="19">
    <source>
        <dbReference type="Proteomes" id="UP000176511"/>
    </source>
</evidence>
<keyword evidence="8" id="KW-0436">Ligase</keyword>
<evidence type="ECO:0000256" key="12">
    <source>
        <dbReference type="ARBA" id="ARBA00022917"/>
    </source>
</evidence>
<keyword evidence="13" id="KW-0030">Aminoacyl-tRNA synthetase</keyword>